<comment type="caution">
    <text evidence="13">The sequence shown here is derived from an EMBL/GenBank/DDBJ whole genome shotgun (WGS) entry which is preliminary data.</text>
</comment>
<dbReference type="HAMAP" id="MF_00648">
    <property type="entry name" value="Non_canon_purine_NTPase_YjjX"/>
    <property type="match status" value="1"/>
</dbReference>
<evidence type="ECO:0000256" key="4">
    <source>
        <dbReference type="ARBA" id="ARBA00022801"/>
    </source>
</evidence>
<dbReference type="GO" id="GO:0103023">
    <property type="term" value="F:ITPase activity"/>
    <property type="evidence" value="ECO:0007669"/>
    <property type="project" value="UniProtKB-EC"/>
</dbReference>
<proteinExistence type="inferred from homology"/>
<name>A0A1F6ECW9_9BACT</name>
<comment type="catalytic activity">
    <reaction evidence="8 11">
        <text>ITP + H2O = IDP + phosphate + H(+)</text>
        <dbReference type="Rhea" id="RHEA:28330"/>
        <dbReference type="ChEBI" id="CHEBI:15377"/>
        <dbReference type="ChEBI" id="CHEBI:15378"/>
        <dbReference type="ChEBI" id="CHEBI:43474"/>
        <dbReference type="ChEBI" id="CHEBI:58280"/>
        <dbReference type="ChEBI" id="CHEBI:61402"/>
        <dbReference type="EC" id="3.6.1.73"/>
    </reaction>
</comment>
<dbReference type="NCBIfam" id="TIGR00258">
    <property type="entry name" value="inosine/xanthosine triphosphatase"/>
    <property type="match status" value="1"/>
</dbReference>
<keyword evidence="4 11" id="KW-0378">Hydrolase</keyword>
<evidence type="ECO:0000256" key="8">
    <source>
        <dbReference type="ARBA" id="ARBA00048174"/>
    </source>
</evidence>
<dbReference type="GO" id="GO:0046872">
    <property type="term" value="F:metal ion binding"/>
    <property type="evidence" value="ECO:0007669"/>
    <property type="project" value="UniProtKB-KW"/>
</dbReference>
<dbReference type="SUPFAM" id="SSF52972">
    <property type="entry name" value="ITPase-like"/>
    <property type="match status" value="1"/>
</dbReference>
<dbReference type="PANTHER" id="PTHR34699">
    <property type="match status" value="1"/>
</dbReference>
<comment type="caution">
    <text evidence="11">Lacks conserved residue(s) required for the propagation of feature annotation.</text>
</comment>
<dbReference type="InterPro" id="IPR002786">
    <property type="entry name" value="Non_canon_purine_NTPase"/>
</dbReference>
<keyword evidence="5 11" id="KW-0460">Magnesium</keyword>
<evidence type="ECO:0000256" key="9">
    <source>
        <dbReference type="ARBA" id="ARBA00048781"/>
    </source>
</evidence>
<evidence type="ECO:0000259" key="12">
    <source>
        <dbReference type="Pfam" id="PF01931"/>
    </source>
</evidence>
<evidence type="ECO:0000313" key="13">
    <source>
        <dbReference type="EMBL" id="OGG71525.1"/>
    </source>
</evidence>
<sequence>MKKVIVGSTNPVKIETTKVGFAFVFPDEEFVFEGVKASSRVPDQPLSDKETLQGAHNRADHARELVPGADFYVGLEGGMEDRDGELHEFAWIVVKSREGKVGKGKTGTFFPPVAFRRLILEEGKEMGEATDIIFGDSNSKQKRGAIGHLTKGAIDRTELYRHAVIFALIPFLHEELY</sequence>
<dbReference type="Gene3D" id="3.90.950.10">
    <property type="match status" value="1"/>
</dbReference>
<protein>
    <recommendedName>
        <fullName evidence="11">Probable inosine/xanthosine triphosphatase</fullName>
        <shortName evidence="11">ITPase/XTPase</shortName>
        <ecNumber evidence="11">3.6.1.73</ecNumber>
    </recommendedName>
    <alternativeName>
        <fullName evidence="11">Non-canonical purine NTP phosphatase</fullName>
    </alternativeName>
    <alternativeName>
        <fullName evidence="11">Non-standard purine NTP phosphatase</fullName>
    </alternativeName>
    <alternativeName>
        <fullName evidence="11">Nucleoside-triphosphate phosphatase</fullName>
        <shortName evidence="11">NTPase</shortName>
    </alternativeName>
</protein>
<dbReference type="GO" id="GO:0000166">
    <property type="term" value="F:nucleotide binding"/>
    <property type="evidence" value="ECO:0007669"/>
    <property type="project" value="UniProtKB-KW"/>
</dbReference>
<feature type="binding site" evidence="11">
    <location>
        <begin position="8"/>
        <end position="13"/>
    </location>
    <ligand>
        <name>substrate</name>
    </ligand>
</feature>
<dbReference type="FunFam" id="3.90.950.10:FF:000002">
    <property type="entry name" value="Inosine/xanthosine triphosphatase"/>
    <property type="match status" value="1"/>
</dbReference>
<accession>A0A1F6ECW9</accession>
<dbReference type="InterPro" id="IPR026533">
    <property type="entry name" value="NTPase/PRRC1"/>
</dbReference>
<evidence type="ECO:0000313" key="14">
    <source>
        <dbReference type="Proteomes" id="UP000179115"/>
    </source>
</evidence>
<reference evidence="13 14" key="1">
    <citation type="journal article" date="2016" name="Nat. Commun.">
        <title>Thousands of microbial genomes shed light on interconnected biogeochemical processes in an aquifer system.</title>
        <authorList>
            <person name="Anantharaman K."/>
            <person name="Brown C.T."/>
            <person name="Hug L.A."/>
            <person name="Sharon I."/>
            <person name="Castelle C.J."/>
            <person name="Probst A.J."/>
            <person name="Thomas B.C."/>
            <person name="Singh A."/>
            <person name="Wilkins M.J."/>
            <person name="Karaoz U."/>
            <person name="Brodie E.L."/>
            <person name="Williams K.H."/>
            <person name="Hubbard S.S."/>
            <person name="Banfield J.F."/>
        </authorList>
    </citation>
    <scope>NUCLEOTIDE SEQUENCE [LARGE SCALE GENOMIC DNA]</scope>
</reference>
<dbReference type="GO" id="GO:0009117">
    <property type="term" value="P:nucleotide metabolic process"/>
    <property type="evidence" value="ECO:0007669"/>
    <property type="project" value="UniProtKB-KW"/>
</dbReference>
<dbReference type="EC" id="3.6.1.73" evidence="11"/>
<comment type="subunit">
    <text evidence="11">Homodimer.</text>
</comment>
<evidence type="ECO:0000256" key="1">
    <source>
        <dbReference type="ARBA" id="ARBA00001936"/>
    </source>
</evidence>
<feature type="domain" description="Non-canonical purine NTP phosphatase/PRRC1" evidence="12">
    <location>
        <begin position="7"/>
        <end position="172"/>
    </location>
</feature>
<dbReference type="AlphaFoldDB" id="A0A1F6ECW9"/>
<comment type="function">
    <text evidence="11">Phosphatase that hydrolyzes non-canonical purine nucleotides such as XTP and ITP to their respective diphosphate derivatives. Probably excludes non-canonical purines from DNA/RNA precursor pool, thus preventing their incorporation into DNA/RNA and avoiding chromosomal lesions.</text>
</comment>
<evidence type="ECO:0000256" key="2">
    <source>
        <dbReference type="ARBA" id="ARBA00022723"/>
    </source>
</evidence>
<comment type="cofactor">
    <cofactor evidence="1">
        <name>Mn(2+)</name>
        <dbReference type="ChEBI" id="CHEBI:29035"/>
    </cofactor>
</comment>
<dbReference type="Pfam" id="PF01931">
    <property type="entry name" value="NTPase_I-T"/>
    <property type="match status" value="1"/>
</dbReference>
<keyword evidence="2 11" id="KW-0479">Metal-binding</keyword>
<gene>
    <name evidence="13" type="ORF">A3A35_02205</name>
</gene>
<comment type="catalytic activity">
    <reaction evidence="9 11">
        <text>XTP + H2O = XDP + phosphate + H(+)</text>
        <dbReference type="Rhea" id="RHEA:28406"/>
        <dbReference type="ChEBI" id="CHEBI:15377"/>
        <dbReference type="ChEBI" id="CHEBI:15378"/>
        <dbReference type="ChEBI" id="CHEBI:43474"/>
        <dbReference type="ChEBI" id="CHEBI:59884"/>
        <dbReference type="ChEBI" id="CHEBI:61314"/>
        <dbReference type="EC" id="3.6.1.73"/>
    </reaction>
</comment>
<keyword evidence="7 11" id="KW-0464">Manganese</keyword>
<organism evidence="13 14">
    <name type="scientific">Candidatus Kaiserbacteria bacterium RIFCSPLOWO2_01_FULL_51_21</name>
    <dbReference type="NCBI Taxonomy" id="1798508"/>
    <lineage>
        <taxon>Bacteria</taxon>
        <taxon>Candidatus Kaiseribacteriota</taxon>
    </lineage>
</organism>
<dbReference type="InterPro" id="IPR029001">
    <property type="entry name" value="ITPase-like_fam"/>
</dbReference>
<dbReference type="PANTHER" id="PTHR34699:SF2">
    <property type="entry name" value="NON-CANONICAL PURINE NTP PHOSPHATASE_PRRC1 DOMAIN-CONTAINING PROTEIN"/>
    <property type="match status" value="1"/>
</dbReference>
<keyword evidence="3 11" id="KW-0547">Nucleotide-binding</keyword>
<dbReference type="EMBL" id="MFLV01000017">
    <property type="protein sequence ID" value="OGG71525.1"/>
    <property type="molecule type" value="Genomic_DNA"/>
</dbReference>
<dbReference type="STRING" id="1798508.A3A35_02205"/>
<evidence type="ECO:0000256" key="5">
    <source>
        <dbReference type="ARBA" id="ARBA00022842"/>
    </source>
</evidence>
<keyword evidence="6 11" id="KW-0546">Nucleotide metabolism</keyword>
<comment type="similarity">
    <text evidence="10 11">Belongs to the YjjX NTPase family.</text>
</comment>
<evidence type="ECO:0000256" key="7">
    <source>
        <dbReference type="ARBA" id="ARBA00023211"/>
    </source>
</evidence>
<evidence type="ECO:0000256" key="3">
    <source>
        <dbReference type="ARBA" id="ARBA00022741"/>
    </source>
</evidence>
<evidence type="ECO:0000256" key="10">
    <source>
        <dbReference type="ARBA" id="ARBA00060855"/>
    </source>
</evidence>
<evidence type="ECO:0000256" key="6">
    <source>
        <dbReference type="ARBA" id="ARBA00023080"/>
    </source>
</evidence>
<comment type="cofactor">
    <cofactor evidence="11">
        <name>Mg(2+)</name>
        <dbReference type="ChEBI" id="CHEBI:18420"/>
    </cofactor>
    <cofactor evidence="11">
        <name>Mn(2+)</name>
        <dbReference type="ChEBI" id="CHEBI:29035"/>
    </cofactor>
    <text evidence="11">Binds 1 divalent metal cation per subunit; can use either Mg(2+) or Mn(2+).</text>
</comment>
<dbReference type="GO" id="GO:0006772">
    <property type="term" value="P:thiamine metabolic process"/>
    <property type="evidence" value="ECO:0007669"/>
    <property type="project" value="TreeGrafter"/>
</dbReference>
<dbReference type="InterPro" id="IPR050299">
    <property type="entry name" value="YjjX_NTPase"/>
</dbReference>
<evidence type="ECO:0000256" key="11">
    <source>
        <dbReference type="HAMAP-Rule" id="MF_00648"/>
    </source>
</evidence>
<dbReference type="Proteomes" id="UP000179115">
    <property type="component" value="Unassembled WGS sequence"/>
</dbReference>